<accession>A0A0A9BLN2</accession>
<sequence length="46" mass="5488">MQKPLLLSTFIERRYTQMTQLESETNIGEHEAFNKLFQDSQQKKIS</sequence>
<dbReference type="EMBL" id="GBRH01233594">
    <property type="protein sequence ID" value="JAD64301.1"/>
    <property type="molecule type" value="Transcribed_RNA"/>
</dbReference>
<organism evidence="1">
    <name type="scientific">Arundo donax</name>
    <name type="common">Giant reed</name>
    <name type="synonym">Donax arundinaceus</name>
    <dbReference type="NCBI Taxonomy" id="35708"/>
    <lineage>
        <taxon>Eukaryota</taxon>
        <taxon>Viridiplantae</taxon>
        <taxon>Streptophyta</taxon>
        <taxon>Embryophyta</taxon>
        <taxon>Tracheophyta</taxon>
        <taxon>Spermatophyta</taxon>
        <taxon>Magnoliopsida</taxon>
        <taxon>Liliopsida</taxon>
        <taxon>Poales</taxon>
        <taxon>Poaceae</taxon>
        <taxon>PACMAD clade</taxon>
        <taxon>Arundinoideae</taxon>
        <taxon>Arundineae</taxon>
        <taxon>Arundo</taxon>
    </lineage>
</organism>
<reference evidence="1" key="2">
    <citation type="journal article" date="2015" name="Data Brief">
        <title>Shoot transcriptome of the giant reed, Arundo donax.</title>
        <authorList>
            <person name="Barrero R.A."/>
            <person name="Guerrero F.D."/>
            <person name="Moolhuijzen P."/>
            <person name="Goolsby J.A."/>
            <person name="Tidwell J."/>
            <person name="Bellgard S.E."/>
            <person name="Bellgard M.I."/>
        </authorList>
    </citation>
    <scope>NUCLEOTIDE SEQUENCE</scope>
    <source>
        <tissue evidence="1">Shoot tissue taken approximately 20 cm above the soil surface</tissue>
    </source>
</reference>
<reference evidence="1" key="1">
    <citation type="submission" date="2014-09" db="EMBL/GenBank/DDBJ databases">
        <authorList>
            <person name="Magalhaes I.L.F."/>
            <person name="Oliveira U."/>
            <person name="Santos F.R."/>
            <person name="Vidigal T.H.D.A."/>
            <person name="Brescovit A.D."/>
            <person name="Santos A.J."/>
        </authorList>
    </citation>
    <scope>NUCLEOTIDE SEQUENCE</scope>
    <source>
        <tissue evidence="1">Shoot tissue taken approximately 20 cm above the soil surface</tissue>
    </source>
</reference>
<protein>
    <submittedName>
        <fullName evidence="1">Uncharacterized protein</fullName>
    </submittedName>
</protein>
<proteinExistence type="predicted"/>
<dbReference type="AlphaFoldDB" id="A0A0A9BLN2"/>
<evidence type="ECO:0000313" key="1">
    <source>
        <dbReference type="EMBL" id="JAD64301.1"/>
    </source>
</evidence>
<name>A0A0A9BLN2_ARUDO</name>